<comment type="caution">
    <text evidence="1">The sequence shown here is derived from an EMBL/GenBank/DDBJ whole genome shotgun (WGS) entry which is preliminary data.</text>
</comment>
<keyword evidence="2" id="KW-1185">Reference proteome</keyword>
<name>A0ACB1AK72_MELEN</name>
<evidence type="ECO:0000313" key="2">
    <source>
        <dbReference type="Proteomes" id="UP001497535"/>
    </source>
</evidence>
<dbReference type="EMBL" id="CAVMJV010000090">
    <property type="protein sequence ID" value="CAK5091830.1"/>
    <property type="molecule type" value="Genomic_DNA"/>
</dbReference>
<organism evidence="1 2">
    <name type="scientific">Meloidogyne enterolobii</name>
    <name type="common">Root-knot nematode worm</name>
    <name type="synonym">Meloidogyne mayaguensis</name>
    <dbReference type="NCBI Taxonomy" id="390850"/>
    <lineage>
        <taxon>Eukaryota</taxon>
        <taxon>Metazoa</taxon>
        <taxon>Ecdysozoa</taxon>
        <taxon>Nematoda</taxon>
        <taxon>Chromadorea</taxon>
        <taxon>Rhabditida</taxon>
        <taxon>Tylenchina</taxon>
        <taxon>Tylenchomorpha</taxon>
        <taxon>Tylenchoidea</taxon>
        <taxon>Meloidogynidae</taxon>
        <taxon>Meloidogyninae</taxon>
        <taxon>Meloidogyne</taxon>
    </lineage>
</organism>
<accession>A0ACB1AK72</accession>
<proteinExistence type="predicted"/>
<gene>
    <name evidence="1" type="ORF">MENTE1834_LOCUS39694</name>
</gene>
<reference evidence="1" key="1">
    <citation type="submission" date="2023-11" db="EMBL/GenBank/DDBJ databases">
        <authorList>
            <person name="Poullet M."/>
        </authorList>
    </citation>
    <scope>NUCLEOTIDE SEQUENCE</scope>
    <source>
        <strain evidence="1">E1834</strain>
    </source>
</reference>
<protein>
    <submittedName>
        <fullName evidence="1">Uncharacterized protein</fullName>
    </submittedName>
</protein>
<sequence length="485" mass="54181">MSKIIYYLINLIIILFNFANSQTPNCNNLAPTDAARLTCQFLSMSDNAARNSPPPPNPPLPPGGPPNPNIPNLAANFAAVPATPYQCMDLGCLCRFMGGCPNGPLQRAVRTEYRLMTEDQRQRYHNALLQMKSDGLFDQIASVHTTAVQTGSAHGGPAFHPWHREYLKRYEFALRMVDPSIALPYWDSTLDGALPTPADSILFSQELMGQADSNGQLRSGRFAPWRTLEGNPFITRFVGSGGACYQESQIQWVWGQRDIALMLAYSFPNALTHGNVHIFVGGDMLDPRTSANDPLFYMHHSFVDYIWEGYRVRQQSRQQRETEYPADNSPMNNVDGLSNAYTDNLYQFAERPTCQSGPNCGSPYLFCDRSHGAPRCASKVRIGGDCRGFNSQEDVCYNGVCSNGRCVGRQLRADEDGDEEDNEVKETGVQNDPAGQIPDQVAVITKIIILILKLIDPFLNLLGYIEILVVVWERYLSYCLFSNYK</sequence>
<dbReference type="Proteomes" id="UP001497535">
    <property type="component" value="Unassembled WGS sequence"/>
</dbReference>
<evidence type="ECO:0000313" key="1">
    <source>
        <dbReference type="EMBL" id="CAK5091830.1"/>
    </source>
</evidence>